<name>X1QLX3_9ZZZZ</name>
<comment type="caution">
    <text evidence="1">The sequence shown here is derived from an EMBL/GenBank/DDBJ whole genome shotgun (WGS) entry which is preliminary data.</text>
</comment>
<organism evidence="1">
    <name type="scientific">marine sediment metagenome</name>
    <dbReference type="NCBI Taxonomy" id="412755"/>
    <lineage>
        <taxon>unclassified sequences</taxon>
        <taxon>metagenomes</taxon>
        <taxon>ecological metagenomes</taxon>
    </lineage>
</organism>
<gene>
    <name evidence="1" type="ORF">S06H3_66593</name>
</gene>
<protein>
    <submittedName>
        <fullName evidence="1">Uncharacterized protein</fullName>
    </submittedName>
</protein>
<evidence type="ECO:0000313" key="1">
    <source>
        <dbReference type="EMBL" id="GAI69253.1"/>
    </source>
</evidence>
<feature type="non-terminal residue" evidence="1">
    <location>
        <position position="1"/>
    </location>
</feature>
<proteinExistence type="predicted"/>
<dbReference type="AlphaFoldDB" id="X1QLX3"/>
<sequence>LSYTACREHKLGMESRFLWFGVSLGNLPGSLTTYAQSTTAKIREMDKVGDIIDA</sequence>
<dbReference type="EMBL" id="BARV01045476">
    <property type="protein sequence ID" value="GAI69253.1"/>
    <property type="molecule type" value="Genomic_DNA"/>
</dbReference>
<feature type="non-terminal residue" evidence="1">
    <location>
        <position position="54"/>
    </location>
</feature>
<accession>X1QLX3</accession>
<reference evidence="1" key="1">
    <citation type="journal article" date="2014" name="Front. Microbiol.">
        <title>High frequency of phylogenetically diverse reductive dehalogenase-homologous genes in deep subseafloor sedimentary metagenomes.</title>
        <authorList>
            <person name="Kawai M."/>
            <person name="Futagami T."/>
            <person name="Toyoda A."/>
            <person name="Takaki Y."/>
            <person name="Nishi S."/>
            <person name="Hori S."/>
            <person name="Arai W."/>
            <person name="Tsubouchi T."/>
            <person name="Morono Y."/>
            <person name="Uchiyama I."/>
            <person name="Ito T."/>
            <person name="Fujiyama A."/>
            <person name="Inagaki F."/>
            <person name="Takami H."/>
        </authorList>
    </citation>
    <scope>NUCLEOTIDE SEQUENCE</scope>
    <source>
        <strain evidence="1">Expedition CK06-06</strain>
    </source>
</reference>